<evidence type="ECO:0000313" key="3">
    <source>
        <dbReference type="Proteomes" id="UP000032721"/>
    </source>
</evidence>
<dbReference type="HOGENOM" id="CLU_055409_0_0_6"/>
<dbReference type="Pfam" id="PF19940">
    <property type="entry name" value="DUF6402"/>
    <property type="match status" value="1"/>
</dbReference>
<accession>A0A068QVD0</accession>
<dbReference type="InterPro" id="IPR045646">
    <property type="entry name" value="DUF6402"/>
</dbReference>
<sequence>MSILKTKTVKGGETTTILFDELSLYDIPKIMDKMGWTTASALMKHWFSFEKDFRLDTETKSKYINGPSINIPQERVNDSIVKMDWAMHYEVVNKKIDELKNVWASPKGKKRLFVDIYKRNEKNEVNGLINIGGEDKAVQLDYYSQINFREFGEYDDTIDELMGAIGVGILKVAVRGYFDITGGRKKFIVKKLGFYIKDTYDFNDQHKPMAGIGIPDRYNIASEVLGIWSRDGIVAKKEMAGYMASFMAKDFGWLYRHYKGYVPVFNRDFREWQDIHKEGGDFIVFSDVYWTEPLEKDKIIYEDD</sequence>
<dbReference type="RefSeq" id="WP_045972419.1">
    <property type="nucleotide sequence ID" value="NZ_CAWMED010000001.1"/>
</dbReference>
<dbReference type="Proteomes" id="UP000324170">
    <property type="component" value="Unassembled WGS sequence"/>
</dbReference>
<dbReference type="Proteomes" id="UP000032721">
    <property type="component" value="Chromosome"/>
</dbReference>
<evidence type="ECO:0000313" key="4">
    <source>
        <dbReference type="Proteomes" id="UP000324170"/>
    </source>
</evidence>
<protein>
    <submittedName>
        <fullName evidence="1">Uncharacterized protein</fullName>
    </submittedName>
</protein>
<reference evidence="1 3" key="1">
    <citation type="submission" date="2013-07" db="EMBL/GenBank/DDBJ databases">
        <authorList>
            <person name="Genoscope - CEA"/>
        </authorList>
    </citation>
    <scope>NUCLEOTIDE SEQUENCE [LARGE SCALE GENOMIC DNA]</scope>
    <source>
        <strain evidence="1">FRM16</strain>
        <strain evidence="3">FRM16 / DSM 17909</strain>
    </source>
</reference>
<reference evidence="2 4" key="2">
    <citation type="submission" date="2019-07" db="EMBL/GenBank/DDBJ databases">
        <title>Genomic Encyclopedia of Type Strains, Phase I: the one thousand microbial genomes (KMG-I) project.</title>
        <authorList>
            <person name="Kyrpides N."/>
        </authorList>
    </citation>
    <scope>NUCLEOTIDE SEQUENCE [LARGE SCALE GENOMIC DNA]</scope>
    <source>
        <strain evidence="2 4">DSM 17909</strain>
    </source>
</reference>
<dbReference type="OrthoDB" id="6986732at2"/>
<gene>
    <name evidence="2" type="ORF">LY16_03501</name>
    <name evidence="1" type="ORF">XDD1_3244</name>
</gene>
<evidence type="ECO:0000313" key="1">
    <source>
        <dbReference type="EMBL" id="CDG18938.1"/>
    </source>
</evidence>
<organism evidence="1 3">
    <name type="scientific">Xenorhabdus doucetiae</name>
    <dbReference type="NCBI Taxonomy" id="351671"/>
    <lineage>
        <taxon>Bacteria</taxon>
        <taxon>Pseudomonadati</taxon>
        <taxon>Pseudomonadota</taxon>
        <taxon>Gammaproteobacteria</taxon>
        <taxon>Enterobacterales</taxon>
        <taxon>Morganellaceae</taxon>
        <taxon>Xenorhabdus</taxon>
    </lineage>
</organism>
<dbReference type="EMBL" id="VNHN01000100">
    <property type="protein sequence ID" value="TYO95736.1"/>
    <property type="molecule type" value="Genomic_DNA"/>
</dbReference>
<dbReference type="EMBL" id="FO704550">
    <property type="protein sequence ID" value="CDG18938.1"/>
    <property type="molecule type" value="Genomic_DNA"/>
</dbReference>
<dbReference type="KEGG" id="xdo:XDD1_3244"/>
<keyword evidence="4" id="KW-1185">Reference proteome</keyword>
<name>A0A068QVD0_9GAMM</name>
<proteinExistence type="predicted"/>
<dbReference type="AlphaFoldDB" id="A0A068QVD0"/>
<evidence type="ECO:0000313" key="2">
    <source>
        <dbReference type="EMBL" id="TYO95736.1"/>
    </source>
</evidence>